<dbReference type="InParanoid" id="A0A0H2RI79"/>
<evidence type="ECO:0000313" key="9">
    <source>
        <dbReference type="Proteomes" id="UP000053477"/>
    </source>
</evidence>
<dbReference type="PANTHER" id="PTHR43323">
    <property type="entry name" value="3-HYDROXY-3-METHYLGLUTARYL COENZYME A SYNTHASE"/>
    <property type="match status" value="1"/>
</dbReference>
<dbReference type="GO" id="GO:0006696">
    <property type="term" value="P:ergosterol biosynthetic process"/>
    <property type="evidence" value="ECO:0007669"/>
    <property type="project" value="TreeGrafter"/>
</dbReference>
<feature type="binding site" evidence="4">
    <location>
        <position position="297"/>
    </location>
    <ligand>
        <name>CoA</name>
        <dbReference type="ChEBI" id="CHEBI:57287"/>
    </ligand>
</feature>
<feature type="active site" description="Proton donor/acceptor" evidence="3">
    <location>
        <position position="292"/>
    </location>
</feature>
<feature type="domain" description="Hydroxymethylglutaryl-coenzyme A synthase N-terminal" evidence="6">
    <location>
        <begin position="27"/>
        <end position="200"/>
    </location>
</feature>
<keyword evidence="2 5" id="KW-0808">Transferase</keyword>
<dbReference type="GO" id="GO:0006084">
    <property type="term" value="P:acetyl-CoA metabolic process"/>
    <property type="evidence" value="ECO:0007669"/>
    <property type="project" value="InterPro"/>
</dbReference>
<feature type="active site" description="Acyl-thioester intermediate" evidence="3">
    <location>
        <position position="143"/>
    </location>
</feature>
<comment type="function">
    <text evidence="5">Catalyzes the condensation of acetyl-CoA with acetoacetyl-CoA to form HMG-CoA.</text>
</comment>
<dbReference type="InterPro" id="IPR013746">
    <property type="entry name" value="HMG_CoA_synt_C_dom"/>
</dbReference>
<dbReference type="InterPro" id="IPR010122">
    <property type="entry name" value="HMG_CoA_synthase_euk"/>
</dbReference>
<feature type="domain" description="Hydroxymethylglutaryl-coenzyme A synthase C-terminal" evidence="7">
    <location>
        <begin position="201"/>
        <end position="490"/>
    </location>
</feature>
<gene>
    <name evidence="8" type="ORF">SCHPADRAFT_830992</name>
</gene>
<evidence type="ECO:0000259" key="7">
    <source>
        <dbReference type="Pfam" id="PF08540"/>
    </source>
</evidence>
<dbReference type="OrthoDB" id="1269963at2759"/>
<protein>
    <recommendedName>
        <fullName evidence="5">Hydroxymethylglutaryl-CoA synthase</fullName>
        <shortName evidence="5">HMG-CoA synthase</shortName>
        <ecNumber evidence="5">2.3.3.10</ecNumber>
    </recommendedName>
    <alternativeName>
        <fullName evidence="5">3-hydroxy-3-methylglutaryl coenzyme A synthase</fullName>
    </alternativeName>
</protein>
<feature type="binding site" evidence="4">
    <location>
        <position position="301"/>
    </location>
    <ligand>
        <name>CoA</name>
        <dbReference type="ChEBI" id="CHEBI:57287"/>
    </ligand>
</feature>
<dbReference type="EMBL" id="KQ085998">
    <property type="protein sequence ID" value="KLO11524.1"/>
    <property type="molecule type" value="Genomic_DNA"/>
</dbReference>
<dbReference type="EC" id="2.3.3.10" evidence="5"/>
<dbReference type="STRING" id="27342.A0A0H2RI79"/>
<evidence type="ECO:0000259" key="6">
    <source>
        <dbReference type="Pfam" id="PF01154"/>
    </source>
</evidence>
<dbReference type="GO" id="GO:0004421">
    <property type="term" value="F:hydroxymethylglutaryl-CoA synthase activity"/>
    <property type="evidence" value="ECO:0007669"/>
    <property type="project" value="UniProtKB-EC"/>
</dbReference>
<feature type="active site" description="Proton donor/acceptor" evidence="3">
    <location>
        <position position="109"/>
    </location>
</feature>
<dbReference type="InterPro" id="IPR016039">
    <property type="entry name" value="Thiolase-like"/>
</dbReference>
<evidence type="ECO:0000256" key="4">
    <source>
        <dbReference type="PIRSR" id="PIRSR610122-2"/>
    </source>
</evidence>
<evidence type="ECO:0000256" key="2">
    <source>
        <dbReference type="ARBA" id="ARBA00022679"/>
    </source>
</evidence>
<reference evidence="8 9" key="1">
    <citation type="submission" date="2015-04" db="EMBL/GenBank/DDBJ databases">
        <title>Complete genome sequence of Schizopora paradoxa KUC8140, a cosmopolitan wood degrader in East Asia.</title>
        <authorList>
            <consortium name="DOE Joint Genome Institute"/>
            <person name="Min B."/>
            <person name="Park H."/>
            <person name="Jang Y."/>
            <person name="Kim J.-J."/>
            <person name="Kim K.H."/>
            <person name="Pangilinan J."/>
            <person name="Lipzen A."/>
            <person name="Riley R."/>
            <person name="Grigoriev I.V."/>
            <person name="Spatafora J.W."/>
            <person name="Choi I.-G."/>
        </authorList>
    </citation>
    <scope>NUCLEOTIDE SEQUENCE [LARGE SCALE GENOMIC DNA]</scope>
    <source>
        <strain evidence="8 9">KUC8140</strain>
    </source>
</reference>
<organism evidence="8 9">
    <name type="scientific">Schizopora paradoxa</name>
    <dbReference type="NCBI Taxonomy" id="27342"/>
    <lineage>
        <taxon>Eukaryota</taxon>
        <taxon>Fungi</taxon>
        <taxon>Dikarya</taxon>
        <taxon>Basidiomycota</taxon>
        <taxon>Agaricomycotina</taxon>
        <taxon>Agaricomycetes</taxon>
        <taxon>Hymenochaetales</taxon>
        <taxon>Schizoporaceae</taxon>
        <taxon>Schizopora</taxon>
    </lineage>
</organism>
<dbReference type="SUPFAM" id="SSF53901">
    <property type="entry name" value="Thiolase-like"/>
    <property type="match status" value="2"/>
</dbReference>
<dbReference type="NCBIfam" id="TIGR01833">
    <property type="entry name" value="HMG-CoA-S_euk"/>
    <property type="match status" value="1"/>
</dbReference>
<dbReference type="FunFam" id="3.40.47.10:FF:000008">
    <property type="entry name" value="3-hydroxy-3-methylglutaryl coenzyme A synthase"/>
    <property type="match status" value="1"/>
</dbReference>
<evidence type="ECO:0000313" key="8">
    <source>
        <dbReference type="EMBL" id="KLO11524.1"/>
    </source>
</evidence>
<name>A0A0H2RI79_9AGAM</name>
<dbReference type="GO" id="GO:0010142">
    <property type="term" value="P:farnesyl diphosphate biosynthetic process, mevalonate pathway"/>
    <property type="evidence" value="ECO:0007669"/>
    <property type="project" value="InterPro"/>
</dbReference>
<keyword evidence="9" id="KW-1185">Reference proteome</keyword>
<comment type="catalytic activity">
    <reaction evidence="5">
        <text>acetoacetyl-CoA + acetyl-CoA + H2O = (3S)-3-hydroxy-3-methylglutaryl-CoA + CoA + H(+)</text>
        <dbReference type="Rhea" id="RHEA:10188"/>
        <dbReference type="ChEBI" id="CHEBI:15377"/>
        <dbReference type="ChEBI" id="CHEBI:15378"/>
        <dbReference type="ChEBI" id="CHEBI:43074"/>
        <dbReference type="ChEBI" id="CHEBI:57286"/>
        <dbReference type="ChEBI" id="CHEBI:57287"/>
        <dbReference type="ChEBI" id="CHEBI:57288"/>
        <dbReference type="EC" id="2.3.3.10"/>
    </reaction>
</comment>
<evidence type="ECO:0000256" key="3">
    <source>
        <dbReference type="PIRSR" id="PIRSR610122-1"/>
    </source>
</evidence>
<dbReference type="AlphaFoldDB" id="A0A0H2RI79"/>
<sequence>MVAVPASEPVTPTSSIDIADIPVLNERPKDVGILAMEMYFPARCISEEDLEVFDGVSKGKYTIGLGQEYMACTDDREDINSFALTAVSNLLEKYNIDPRSIGRIEVGTETIIDKSKAVKTVLMDLFVQSGNSDIEGIDSKNACYGSTAAIFNAVNWIESSSWDGRNAIVFAGDIAVYAEGSARPVGGAGACALLIGPNAPIVFEPIHGTYMANTYDFYKPVLDSEYPEVDGPLTLTTYLTALDASYARFREKTAKAAQRVQPAASAEANGSGKKADPKSIFSLDNVDYPVFHSPYGKFVQKSHARLTYNDFLAAPTQAKFSSVASPDALLDMPYKASLSDKNLEKTFVGIANAAFKRDVLPSMACAKRCGNMYTASLYGGLASLLSTVEPKDLLGKRISMFAFGSGCASSFYTLRVKGSTAEIHEKMDLLNRLKSIKVVPVQEYVDAMKLREDNHNAGSYSPSGSLDNIWPGAYYLEHIDEKYRRKYGRKPLNA</sequence>
<dbReference type="Pfam" id="PF01154">
    <property type="entry name" value="HMG_CoA_synt_N"/>
    <property type="match status" value="1"/>
</dbReference>
<dbReference type="Pfam" id="PF08540">
    <property type="entry name" value="HMG_CoA_synt_C"/>
    <property type="match status" value="1"/>
</dbReference>
<dbReference type="InterPro" id="IPR013528">
    <property type="entry name" value="HMG_CoA_synth_N"/>
</dbReference>
<dbReference type="PANTHER" id="PTHR43323:SF2">
    <property type="entry name" value="HYDROXYMETHYLGLUTARYL-COA SYNTHASE"/>
    <property type="match status" value="1"/>
</dbReference>
<proteinExistence type="inferred from homology"/>
<evidence type="ECO:0000256" key="5">
    <source>
        <dbReference type="RuleBase" id="RU364071"/>
    </source>
</evidence>
<comment type="similarity">
    <text evidence="1 5">Belongs to the thiolase-like superfamily. HMG-CoA synthase family.</text>
</comment>
<dbReference type="Proteomes" id="UP000053477">
    <property type="component" value="Unassembled WGS sequence"/>
</dbReference>
<accession>A0A0H2RI79</accession>
<dbReference type="Gene3D" id="3.40.47.10">
    <property type="match status" value="1"/>
</dbReference>
<evidence type="ECO:0000256" key="1">
    <source>
        <dbReference type="ARBA" id="ARBA00007061"/>
    </source>
</evidence>
<dbReference type="CDD" id="cd00827">
    <property type="entry name" value="init_cond_enzymes"/>
    <property type="match status" value="1"/>
</dbReference>
<dbReference type="FunCoup" id="A0A0H2RI79">
    <property type="interactions" value="237"/>
</dbReference>